<protein>
    <submittedName>
        <fullName evidence="1">Uncharacterized protein</fullName>
    </submittedName>
</protein>
<organism evidence="1 2">
    <name type="scientific">Algoriphagus marincola</name>
    <dbReference type="NCBI Taxonomy" id="264027"/>
    <lineage>
        <taxon>Bacteria</taxon>
        <taxon>Pseudomonadati</taxon>
        <taxon>Bacteroidota</taxon>
        <taxon>Cytophagia</taxon>
        <taxon>Cytophagales</taxon>
        <taxon>Cyclobacteriaceae</taxon>
        <taxon>Algoriphagus</taxon>
    </lineage>
</organism>
<gene>
    <name evidence="1" type="ORF">KUV23_03540</name>
</gene>
<dbReference type="EMBL" id="JAHVHP010000001">
    <property type="protein sequence ID" value="MBY5950031.1"/>
    <property type="molecule type" value="Genomic_DNA"/>
</dbReference>
<dbReference type="RefSeq" id="WP_222583111.1">
    <property type="nucleotide sequence ID" value="NZ_JAHVHP010000001.1"/>
</dbReference>
<comment type="caution">
    <text evidence="1">The sequence shown here is derived from an EMBL/GenBank/DDBJ whole genome shotgun (WGS) entry which is preliminary data.</text>
</comment>
<reference evidence="1 2" key="1">
    <citation type="submission" date="2021-06" db="EMBL/GenBank/DDBJ databases">
        <title>44 bacteria genomes isolated from Dapeng, Shenzhen.</title>
        <authorList>
            <person name="Zheng W."/>
            <person name="Yu S."/>
            <person name="Huang Y."/>
        </authorList>
    </citation>
    <scope>NUCLEOTIDE SEQUENCE [LARGE SCALE GENOMIC DNA]</scope>
    <source>
        <strain evidence="1 2">DP5N14-6</strain>
    </source>
</reference>
<dbReference type="Proteomes" id="UP000766609">
    <property type="component" value="Unassembled WGS sequence"/>
</dbReference>
<keyword evidence="2" id="KW-1185">Reference proteome</keyword>
<sequence length="75" mass="8434">MDTFACPPKEESSKVSKKNGVRLIKKPSQPNLTVLLLVPKFDFLSLTKAKRWPLKLIYLPRVETRACLPAKAGLI</sequence>
<name>A0ABS7N215_9BACT</name>
<evidence type="ECO:0000313" key="1">
    <source>
        <dbReference type="EMBL" id="MBY5950031.1"/>
    </source>
</evidence>
<accession>A0ABS7N215</accession>
<evidence type="ECO:0000313" key="2">
    <source>
        <dbReference type="Proteomes" id="UP000766609"/>
    </source>
</evidence>
<proteinExistence type="predicted"/>